<evidence type="ECO:0000256" key="14">
    <source>
        <dbReference type="ARBA" id="ARBA00038036"/>
    </source>
</evidence>
<keyword evidence="8 16" id="KW-0808">Transferase</keyword>
<keyword evidence="16" id="KW-0479">Metal-binding</keyword>
<reference evidence="17" key="2">
    <citation type="journal article" date="2021" name="PeerJ">
        <title>Extensive microbial diversity within the chicken gut microbiome revealed by metagenomics and culture.</title>
        <authorList>
            <person name="Gilroy R."/>
            <person name="Ravi A."/>
            <person name="Getino M."/>
            <person name="Pursley I."/>
            <person name="Horton D.L."/>
            <person name="Alikhan N.F."/>
            <person name="Baker D."/>
            <person name="Gharbi K."/>
            <person name="Hall N."/>
            <person name="Watson M."/>
            <person name="Adriaenssens E.M."/>
            <person name="Foster-Nyarko E."/>
            <person name="Jarju S."/>
            <person name="Secka A."/>
            <person name="Antonio M."/>
            <person name="Oren A."/>
            <person name="Chaudhuri R.R."/>
            <person name="La Ragione R."/>
            <person name="Hildebrand F."/>
            <person name="Pallen M.J."/>
        </authorList>
    </citation>
    <scope>NUCLEOTIDE SEQUENCE</scope>
    <source>
        <strain evidence="17">1063</strain>
    </source>
</reference>
<organism evidence="17 18">
    <name type="scientific">Candidatus Limadaptatus stercorigallinarum</name>
    <dbReference type="NCBI Taxonomy" id="2840845"/>
    <lineage>
        <taxon>Bacteria</taxon>
        <taxon>Bacillati</taxon>
        <taxon>Bacillota</taxon>
        <taxon>Clostridia</taxon>
        <taxon>Eubacteriales</taxon>
        <taxon>Candidatus Limadaptatus</taxon>
    </lineage>
</organism>
<dbReference type="NCBIfam" id="TIGR00671">
    <property type="entry name" value="baf"/>
    <property type="match status" value="1"/>
</dbReference>
<dbReference type="GO" id="GO:0005524">
    <property type="term" value="F:ATP binding"/>
    <property type="evidence" value="ECO:0007669"/>
    <property type="project" value="UniProtKB-UniRule"/>
</dbReference>
<evidence type="ECO:0000256" key="3">
    <source>
        <dbReference type="ARBA" id="ARBA00004496"/>
    </source>
</evidence>
<dbReference type="CDD" id="cd24015">
    <property type="entry name" value="ASKHA_NBD_PanK-III"/>
    <property type="match status" value="1"/>
</dbReference>
<evidence type="ECO:0000256" key="13">
    <source>
        <dbReference type="ARBA" id="ARBA00022993"/>
    </source>
</evidence>
<feature type="binding site" evidence="16">
    <location>
        <begin position="6"/>
        <end position="13"/>
    </location>
    <ligand>
        <name>ATP</name>
        <dbReference type="ChEBI" id="CHEBI:30616"/>
    </ligand>
</feature>
<evidence type="ECO:0000313" key="17">
    <source>
        <dbReference type="EMBL" id="HIU21792.1"/>
    </source>
</evidence>
<evidence type="ECO:0000256" key="1">
    <source>
        <dbReference type="ARBA" id="ARBA00001206"/>
    </source>
</evidence>
<protein>
    <recommendedName>
        <fullName evidence="15 16">Type III pantothenate kinase</fullName>
        <ecNumber evidence="6 16">2.7.1.33</ecNumber>
    </recommendedName>
    <alternativeName>
        <fullName evidence="16">PanK-III</fullName>
    </alternativeName>
    <alternativeName>
        <fullName evidence="16">Pantothenic acid kinase</fullName>
    </alternativeName>
</protein>
<evidence type="ECO:0000256" key="12">
    <source>
        <dbReference type="ARBA" id="ARBA00022958"/>
    </source>
</evidence>
<keyword evidence="10 16" id="KW-0418">Kinase</keyword>
<feature type="active site" description="Proton acceptor" evidence="16">
    <location>
        <position position="109"/>
    </location>
</feature>
<feature type="binding site" evidence="16">
    <location>
        <position position="132"/>
    </location>
    <ligand>
        <name>ATP</name>
        <dbReference type="ChEBI" id="CHEBI:30616"/>
    </ligand>
</feature>
<dbReference type="GO" id="GO:0004594">
    <property type="term" value="F:pantothenate kinase activity"/>
    <property type="evidence" value="ECO:0007669"/>
    <property type="project" value="UniProtKB-UniRule"/>
</dbReference>
<comment type="subunit">
    <text evidence="5 16">Homodimer.</text>
</comment>
<evidence type="ECO:0000256" key="2">
    <source>
        <dbReference type="ARBA" id="ARBA00001958"/>
    </source>
</evidence>
<comment type="catalytic activity">
    <reaction evidence="1 16">
        <text>(R)-pantothenate + ATP = (R)-4'-phosphopantothenate + ADP + H(+)</text>
        <dbReference type="Rhea" id="RHEA:16373"/>
        <dbReference type="ChEBI" id="CHEBI:10986"/>
        <dbReference type="ChEBI" id="CHEBI:15378"/>
        <dbReference type="ChEBI" id="CHEBI:29032"/>
        <dbReference type="ChEBI" id="CHEBI:30616"/>
        <dbReference type="ChEBI" id="CHEBI:456216"/>
        <dbReference type="EC" id="2.7.1.33"/>
    </reaction>
</comment>
<comment type="subcellular location">
    <subcellularLocation>
        <location evidence="3 16">Cytoplasm</location>
    </subcellularLocation>
</comment>
<dbReference type="SUPFAM" id="SSF53067">
    <property type="entry name" value="Actin-like ATPase domain"/>
    <property type="match status" value="2"/>
</dbReference>
<dbReference type="EC" id="2.7.1.33" evidence="6 16"/>
<keyword evidence="11 16" id="KW-0067">ATP-binding</keyword>
<keyword evidence="9 16" id="KW-0547">Nucleotide-binding</keyword>
<dbReference type="AlphaFoldDB" id="A0A9D1HTM1"/>
<evidence type="ECO:0000256" key="6">
    <source>
        <dbReference type="ARBA" id="ARBA00012102"/>
    </source>
</evidence>
<dbReference type="Proteomes" id="UP000824088">
    <property type="component" value="Unassembled WGS sequence"/>
</dbReference>
<comment type="cofactor">
    <cofactor evidence="2">
        <name>K(+)</name>
        <dbReference type="ChEBI" id="CHEBI:29103"/>
    </cofactor>
</comment>
<evidence type="ECO:0000256" key="7">
    <source>
        <dbReference type="ARBA" id="ARBA00022490"/>
    </source>
</evidence>
<keyword evidence="7 16" id="KW-0963">Cytoplasm</keyword>
<comment type="pathway">
    <text evidence="4 16">Cofactor biosynthesis; coenzyme A biosynthesis; CoA from (R)-pantothenate: step 1/5.</text>
</comment>
<dbReference type="NCBIfam" id="NF009855">
    <property type="entry name" value="PRK13321.1"/>
    <property type="match status" value="1"/>
</dbReference>
<dbReference type="EMBL" id="DVMN01000111">
    <property type="protein sequence ID" value="HIU21792.1"/>
    <property type="molecule type" value="Genomic_DNA"/>
</dbReference>
<evidence type="ECO:0000256" key="11">
    <source>
        <dbReference type="ARBA" id="ARBA00022840"/>
    </source>
</evidence>
<evidence type="ECO:0000313" key="18">
    <source>
        <dbReference type="Proteomes" id="UP000824088"/>
    </source>
</evidence>
<evidence type="ECO:0000256" key="4">
    <source>
        <dbReference type="ARBA" id="ARBA00005225"/>
    </source>
</evidence>
<feature type="binding site" evidence="16">
    <location>
        <begin position="107"/>
        <end position="110"/>
    </location>
    <ligand>
        <name>substrate</name>
    </ligand>
</feature>
<comment type="function">
    <text evidence="16">Catalyzes the phosphorylation of pantothenate (Pan), the first step in CoA biosynthesis.</text>
</comment>
<dbReference type="Gene3D" id="3.30.420.40">
    <property type="match status" value="2"/>
</dbReference>
<comment type="cofactor">
    <cofactor evidence="16">
        <name>NH4(+)</name>
        <dbReference type="ChEBI" id="CHEBI:28938"/>
    </cofactor>
    <cofactor evidence="16">
        <name>K(+)</name>
        <dbReference type="ChEBI" id="CHEBI:29103"/>
    </cofactor>
    <text evidence="16">A monovalent cation. Ammonium or potassium.</text>
</comment>
<evidence type="ECO:0000256" key="16">
    <source>
        <dbReference type="HAMAP-Rule" id="MF_01274"/>
    </source>
</evidence>
<proteinExistence type="inferred from homology"/>
<dbReference type="GO" id="GO:0046872">
    <property type="term" value="F:metal ion binding"/>
    <property type="evidence" value="ECO:0007669"/>
    <property type="project" value="UniProtKB-KW"/>
</dbReference>
<reference evidence="17" key="1">
    <citation type="submission" date="2020-10" db="EMBL/GenBank/DDBJ databases">
        <authorList>
            <person name="Gilroy R."/>
        </authorList>
    </citation>
    <scope>NUCLEOTIDE SEQUENCE</scope>
    <source>
        <strain evidence="17">1063</strain>
    </source>
</reference>
<feature type="binding site" evidence="16">
    <location>
        <position position="129"/>
    </location>
    <ligand>
        <name>K(+)</name>
        <dbReference type="ChEBI" id="CHEBI:29103"/>
    </ligand>
</feature>
<dbReference type="GO" id="GO:0005737">
    <property type="term" value="C:cytoplasm"/>
    <property type="evidence" value="ECO:0007669"/>
    <property type="project" value="UniProtKB-SubCell"/>
</dbReference>
<dbReference type="HAMAP" id="MF_01274">
    <property type="entry name" value="Pantothen_kinase_3"/>
    <property type="match status" value="1"/>
</dbReference>
<evidence type="ECO:0000256" key="9">
    <source>
        <dbReference type="ARBA" id="ARBA00022741"/>
    </source>
</evidence>
<feature type="binding site" evidence="16">
    <location>
        <position position="184"/>
    </location>
    <ligand>
        <name>substrate</name>
    </ligand>
</feature>
<dbReference type="InterPro" id="IPR043129">
    <property type="entry name" value="ATPase_NBD"/>
</dbReference>
<dbReference type="GO" id="GO:0015937">
    <property type="term" value="P:coenzyme A biosynthetic process"/>
    <property type="evidence" value="ECO:0007669"/>
    <property type="project" value="UniProtKB-UniRule"/>
</dbReference>
<comment type="caution">
    <text evidence="17">The sequence shown here is derived from an EMBL/GenBank/DDBJ whole genome shotgun (WGS) entry which is preliminary data.</text>
</comment>
<evidence type="ECO:0000256" key="5">
    <source>
        <dbReference type="ARBA" id="ARBA00011738"/>
    </source>
</evidence>
<comment type="similarity">
    <text evidence="14 16">Belongs to the type III pantothenate kinase family.</text>
</comment>
<sequence length="257" mass="27740">MLLAMDIGNTNVKIGIFKGDELAYTWRVSTVASHTADEYGMVIYDLLRQGGHSFDDVDGTVMSSVAPSLNYTIEHMCSYYTGRSPLVVDHRTRTGIEICYDNPSELGADRMVGAAAAYRFYGGPVIEVDFGSATTFNLVTSDGKFIGGAIAPGVKTATESLVHTAAKLPRVELATPESIVGTSTRSCMQAGIIYGYAGLVKYLVARYRELPEMKGAKVVATGGLSELIDKVEPELIDITDRALALKGLKYIYDLNRG</sequence>
<evidence type="ECO:0000256" key="8">
    <source>
        <dbReference type="ARBA" id="ARBA00022679"/>
    </source>
</evidence>
<name>A0A9D1HTM1_9FIRM</name>
<accession>A0A9D1HTM1</accession>
<gene>
    <name evidence="16" type="primary">coaX</name>
    <name evidence="17" type="ORF">IAD51_06160</name>
</gene>
<evidence type="ECO:0000256" key="15">
    <source>
        <dbReference type="ARBA" id="ARBA00040883"/>
    </source>
</evidence>
<feature type="binding site" evidence="16">
    <location>
        <position position="100"/>
    </location>
    <ligand>
        <name>substrate</name>
    </ligand>
</feature>
<dbReference type="PANTHER" id="PTHR34265:SF1">
    <property type="entry name" value="TYPE III PANTOTHENATE KINASE"/>
    <property type="match status" value="1"/>
</dbReference>
<dbReference type="PANTHER" id="PTHR34265">
    <property type="entry name" value="TYPE III PANTOTHENATE KINASE"/>
    <property type="match status" value="1"/>
</dbReference>
<evidence type="ECO:0000256" key="10">
    <source>
        <dbReference type="ARBA" id="ARBA00022777"/>
    </source>
</evidence>
<dbReference type="Pfam" id="PF03309">
    <property type="entry name" value="Pan_kinase"/>
    <property type="match status" value="1"/>
</dbReference>
<keyword evidence="12 16" id="KW-0630">Potassium</keyword>
<keyword evidence="13 16" id="KW-0173">Coenzyme A biosynthesis</keyword>
<dbReference type="InterPro" id="IPR004619">
    <property type="entry name" value="Type_III_PanK"/>
</dbReference>